<gene>
    <name evidence="2" type="ORF">F1189_13310</name>
</gene>
<comment type="caution">
    <text evidence="2">The sequence shown here is derived from an EMBL/GenBank/DDBJ whole genome shotgun (WGS) entry which is preliminary data.</text>
</comment>
<evidence type="ECO:0000256" key="1">
    <source>
        <dbReference type="SAM" id="MobiDB-lite"/>
    </source>
</evidence>
<accession>A0A5M6IUB9</accession>
<dbReference type="Proteomes" id="UP000325255">
    <property type="component" value="Unassembled WGS sequence"/>
</dbReference>
<protein>
    <submittedName>
        <fullName evidence="2">Uncharacterized protein</fullName>
    </submittedName>
</protein>
<dbReference type="EMBL" id="VWPK01000019">
    <property type="protein sequence ID" value="KAA5611539.1"/>
    <property type="molecule type" value="Genomic_DNA"/>
</dbReference>
<organism evidence="2 3">
    <name type="scientific">Rhodovastum atsumiense</name>
    <dbReference type="NCBI Taxonomy" id="504468"/>
    <lineage>
        <taxon>Bacteria</taxon>
        <taxon>Pseudomonadati</taxon>
        <taxon>Pseudomonadota</taxon>
        <taxon>Alphaproteobacteria</taxon>
        <taxon>Acetobacterales</taxon>
        <taxon>Acetobacteraceae</taxon>
        <taxon>Rhodovastum</taxon>
    </lineage>
</organism>
<keyword evidence="3" id="KW-1185">Reference proteome</keyword>
<dbReference type="RefSeq" id="WP_150041314.1">
    <property type="nucleotide sequence ID" value="NZ_OW485606.1"/>
</dbReference>
<name>A0A5M6IUB9_9PROT</name>
<proteinExistence type="predicted"/>
<evidence type="ECO:0000313" key="2">
    <source>
        <dbReference type="EMBL" id="KAA5611539.1"/>
    </source>
</evidence>
<evidence type="ECO:0000313" key="3">
    <source>
        <dbReference type="Proteomes" id="UP000325255"/>
    </source>
</evidence>
<dbReference type="OrthoDB" id="9256150at2"/>
<reference evidence="2 3" key="1">
    <citation type="submission" date="2019-09" db="EMBL/GenBank/DDBJ databases">
        <title>Genome sequence of Rhodovastum atsumiense, a diverse member of the Acetobacteraceae family of non-sulfur purple photosynthetic bacteria.</title>
        <authorList>
            <person name="Meyer T."/>
            <person name="Kyndt J."/>
        </authorList>
    </citation>
    <scope>NUCLEOTIDE SEQUENCE [LARGE SCALE GENOMIC DNA]</scope>
    <source>
        <strain evidence="2 3">DSM 21279</strain>
    </source>
</reference>
<feature type="region of interest" description="Disordered" evidence="1">
    <location>
        <begin position="26"/>
        <end position="54"/>
    </location>
</feature>
<feature type="compositionally biased region" description="Pro residues" evidence="1">
    <location>
        <begin position="29"/>
        <end position="43"/>
    </location>
</feature>
<dbReference type="AlphaFoldDB" id="A0A5M6IUB9"/>
<sequence length="124" mass="13180">MRIAGLIGIARALGGAVELARKVAASMPPRAPAPPPPPPPRTPPTGEEFSSIEAPQLASADPVVSAIVSDLLMRSAIGMSHYSAGLERKDLDVRGWLEFAYEEHLAAANYLKRAIMEFDASHHG</sequence>